<dbReference type="RefSeq" id="WP_208270204.1">
    <property type="nucleotide sequence ID" value="NZ_BAAAGM010000127.1"/>
</dbReference>
<evidence type="ECO:0000313" key="3">
    <source>
        <dbReference type="EMBL" id="MBO2441853.1"/>
    </source>
</evidence>
<feature type="region of interest" description="Disordered" evidence="1">
    <location>
        <begin position="8"/>
        <end position="33"/>
    </location>
</feature>
<dbReference type="EMBL" id="JAGEOK010000022">
    <property type="protein sequence ID" value="MBO2441853.1"/>
    <property type="molecule type" value="Genomic_DNA"/>
</dbReference>
<feature type="transmembrane region" description="Helical" evidence="2">
    <location>
        <begin position="134"/>
        <end position="153"/>
    </location>
</feature>
<keyword evidence="2" id="KW-0472">Membrane</keyword>
<evidence type="ECO:0000256" key="1">
    <source>
        <dbReference type="SAM" id="MobiDB-lite"/>
    </source>
</evidence>
<dbReference type="Proteomes" id="UP000666915">
    <property type="component" value="Unassembled WGS sequence"/>
</dbReference>
<gene>
    <name evidence="3" type="ORF">J4557_30455</name>
</gene>
<comment type="caution">
    <text evidence="3">The sequence shown here is derived from an EMBL/GenBank/DDBJ whole genome shotgun (WGS) entry which is preliminary data.</text>
</comment>
<keyword evidence="2" id="KW-1133">Transmembrane helix</keyword>
<organism evidence="3 4">
    <name type="scientific">Actinomadura nitritigenes</name>
    <dbReference type="NCBI Taxonomy" id="134602"/>
    <lineage>
        <taxon>Bacteria</taxon>
        <taxon>Bacillati</taxon>
        <taxon>Actinomycetota</taxon>
        <taxon>Actinomycetes</taxon>
        <taxon>Streptosporangiales</taxon>
        <taxon>Thermomonosporaceae</taxon>
        <taxon>Actinomadura</taxon>
    </lineage>
</organism>
<protein>
    <submittedName>
        <fullName evidence="3">Uncharacterized protein</fullName>
    </submittedName>
</protein>
<name>A0ABS3R6L2_9ACTN</name>
<sequence>MLWLEIPVSSADMSPADIPSRAESDEPSKDQPAAQIGLMRTSVRMLAGTAAAASLLLALTTALIWATGVAWHVDQPQDTTSSVFVSVDVHSTGPWGGPNVWTALLLLATPLAAAALSGMGALRQRPRLIRLSTPPAAVAFAVTWAFIVSAYIWGGIQQTINADDHLIPKAYGHLVPLRMEPRPRIEATWPAALLFSAVALVAASGAWWVMRRARSTAVDPTQ</sequence>
<evidence type="ECO:0000313" key="4">
    <source>
        <dbReference type="Proteomes" id="UP000666915"/>
    </source>
</evidence>
<feature type="transmembrane region" description="Helical" evidence="2">
    <location>
        <begin position="100"/>
        <end position="122"/>
    </location>
</feature>
<feature type="compositionally biased region" description="Basic and acidic residues" evidence="1">
    <location>
        <begin position="20"/>
        <end position="29"/>
    </location>
</feature>
<feature type="transmembrane region" description="Helical" evidence="2">
    <location>
        <begin position="45"/>
        <end position="66"/>
    </location>
</feature>
<keyword evidence="2" id="KW-0812">Transmembrane</keyword>
<feature type="transmembrane region" description="Helical" evidence="2">
    <location>
        <begin position="187"/>
        <end position="209"/>
    </location>
</feature>
<proteinExistence type="predicted"/>
<accession>A0ABS3R6L2</accession>
<reference evidence="3 4" key="1">
    <citation type="submission" date="2021-03" db="EMBL/GenBank/DDBJ databases">
        <authorList>
            <person name="Kanchanasin P."/>
            <person name="Saeng-In P."/>
            <person name="Phongsopitanun W."/>
            <person name="Yuki M."/>
            <person name="Kudo T."/>
            <person name="Ohkuma M."/>
            <person name="Tanasupawat S."/>
        </authorList>
    </citation>
    <scope>NUCLEOTIDE SEQUENCE [LARGE SCALE GENOMIC DNA]</scope>
    <source>
        <strain evidence="3 4">L46</strain>
    </source>
</reference>
<keyword evidence="4" id="KW-1185">Reference proteome</keyword>
<evidence type="ECO:0000256" key="2">
    <source>
        <dbReference type="SAM" id="Phobius"/>
    </source>
</evidence>